<evidence type="ECO:0000256" key="12">
    <source>
        <dbReference type="ARBA" id="ARBA00023098"/>
    </source>
</evidence>
<proteinExistence type="predicted"/>
<keyword evidence="10" id="KW-0560">Oxidoreductase</keyword>
<dbReference type="PROSITE" id="PS00606">
    <property type="entry name" value="KS3_1"/>
    <property type="match status" value="1"/>
</dbReference>
<dbReference type="PANTHER" id="PTHR43775:SF7">
    <property type="entry name" value="FATTY ACID SYNTHASE"/>
    <property type="match status" value="1"/>
</dbReference>
<dbReference type="PROSITE" id="PS52019">
    <property type="entry name" value="PKS_MFAS_DH"/>
    <property type="match status" value="1"/>
</dbReference>
<dbReference type="EMBL" id="GGMS01016697">
    <property type="protein sequence ID" value="MBY85900.1"/>
    <property type="molecule type" value="Transcribed_RNA"/>
</dbReference>
<evidence type="ECO:0000256" key="3">
    <source>
        <dbReference type="ARBA" id="ARBA00022450"/>
    </source>
</evidence>
<name>A0A2S2R886_9HEMI</name>
<dbReference type="Gene3D" id="3.40.366.10">
    <property type="entry name" value="Malonyl-Coenzyme A Acyl Carrier Protein, domain 2"/>
    <property type="match status" value="1"/>
</dbReference>
<dbReference type="CDD" id="cd00833">
    <property type="entry name" value="PKS"/>
    <property type="match status" value="1"/>
</dbReference>
<dbReference type="InterPro" id="IPR049391">
    <property type="entry name" value="FAS_pseudo-KR"/>
</dbReference>
<organism evidence="20">
    <name type="scientific">Sipha flava</name>
    <name type="common">yellow sugarcane aphid</name>
    <dbReference type="NCBI Taxonomy" id="143950"/>
    <lineage>
        <taxon>Eukaryota</taxon>
        <taxon>Metazoa</taxon>
        <taxon>Ecdysozoa</taxon>
        <taxon>Arthropoda</taxon>
        <taxon>Hexapoda</taxon>
        <taxon>Insecta</taxon>
        <taxon>Pterygota</taxon>
        <taxon>Neoptera</taxon>
        <taxon>Paraneoptera</taxon>
        <taxon>Hemiptera</taxon>
        <taxon>Sternorrhyncha</taxon>
        <taxon>Aphidomorpha</taxon>
        <taxon>Aphidoidea</taxon>
        <taxon>Aphididae</taxon>
        <taxon>Sipha</taxon>
    </lineage>
</organism>
<feature type="region of interest" description="C-terminal hotdog fold" evidence="16">
    <location>
        <begin position="981"/>
        <end position="1108"/>
    </location>
</feature>
<dbReference type="Pfam" id="PF00698">
    <property type="entry name" value="Acyl_transf_1"/>
    <property type="match status" value="1"/>
</dbReference>
<dbReference type="InterPro" id="IPR014043">
    <property type="entry name" value="Acyl_transferase_dom"/>
</dbReference>
<dbReference type="EC" id="2.3.1.85" evidence="1"/>
<dbReference type="GO" id="GO:0006633">
    <property type="term" value="P:fatty acid biosynthetic process"/>
    <property type="evidence" value="ECO:0007669"/>
    <property type="project" value="UniProtKB-UniPathway"/>
</dbReference>
<dbReference type="Pfam" id="PF21149">
    <property type="entry name" value="FAS_pseudo-KR"/>
    <property type="match status" value="1"/>
</dbReference>
<dbReference type="SMART" id="SM00827">
    <property type="entry name" value="PKS_AT"/>
    <property type="match status" value="1"/>
</dbReference>
<feature type="active site" description="Proton acceptor; for dehydratase activity" evidence="16">
    <location>
        <position position="880"/>
    </location>
</feature>
<keyword evidence="7" id="KW-0378">Hydrolase</keyword>
<dbReference type="Gene3D" id="3.30.70.3290">
    <property type="match status" value="1"/>
</dbReference>
<dbReference type="InterPro" id="IPR020806">
    <property type="entry name" value="PKS_PP-bd"/>
</dbReference>
<feature type="domain" description="Ketosynthase family 3 (KS3)" evidence="18">
    <location>
        <begin position="4"/>
        <end position="409"/>
    </location>
</feature>
<dbReference type="InterPro" id="IPR050091">
    <property type="entry name" value="PKS_NRPS_Biosynth_Enz"/>
</dbReference>
<dbReference type="Gene3D" id="3.10.129.110">
    <property type="entry name" value="Polyketide synthase dehydratase"/>
    <property type="match status" value="1"/>
</dbReference>
<feature type="active site" description="Proton donor; for dehydratase activity" evidence="16">
    <location>
        <position position="1030"/>
    </location>
</feature>
<keyword evidence="14" id="KW-0511">Multifunctional enzyme</keyword>
<keyword evidence="4" id="KW-0444">Lipid biosynthesis</keyword>
<dbReference type="InterPro" id="IPR011032">
    <property type="entry name" value="GroES-like_sf"/>
</dbReference>
<sequence length="2030" mass="225346">MPETTEIVISGIAGRFPECDSTEEFKQKLYNNEDLLTLDNRRWSPGIYGVPSRTGKLKDISKFDAEFFGIHSKLANCMDLQLRILLEVTHEAIVDAGVNPQDIRGTKTGVYVGLMTNETSDFFERTPEKLTGYETIGAIRSMLANRISFQYNFKGPSVAIDTACSSALFCLHDAILAIQAGQCDAAIVAGTNLLLKPAISVMYHKYNMLSPTGTSRPFDIGANGYVRSEAIVAIYIRKSIDAKRIYATVVGSSTNTDGFKVEGATYPSQSIQSQLIRETYARANLKPSEVHYVEAHGTGTGVGDKQELNAISDVFCIDRKVPLLVGSVKSNVGHAEPVSGLVSIAKVLYALETGIIPANINFETLNHNIPKLVNGELKVVDKQTPLPGDKISINSFGVGGTNVHVILKANSKIAQPISLPKLEIPRLVFLSGRTRELLQDQFEILEKYADNDDLLTLIDDIYKSPIPGYKFSGYSILGENPRNVEVAQGNVSEDKRPVYFIFPGMGSQSLELVKDLIKFKAFKTTVDKAHNILIPYGYSVHDLFYKSNENTFKSICNVTITIIIVQIGLVDILLSLGIEPDGIIGHSVGEIACAYVDGCFTLEEALLTMYWRSKILTQIDVPVGAMVAVGLSWEETNRRLPDGIIAACHNSADSVTISGPKDITLKFAETLKNEGIFAKPVDSMGYAFHSPYLQKLIPALRPYYEKVMKNPKQKSNRWKSTSLPEDQWNTPEAQYPSVDYHLNNISSPVYFHTAIKHIPSNAIAIEIAPHCLLQAVLKRSLPPTVTNIGLTKKTVSNHTNFLLEAIGKMYIAGAKPQIQNIYGKVEYPVIRGTPMISPMLKWDHSTNYIVPDFIEKSHGSSDNQIEVDIKTDQDKYLVGHTIDGRVLYPAAGYITLVWKAFAKLQGKWFEDVPVTFENLRFLRPTVLNTESTVKFNINILNGSGEFELLEGGSLTVTGSVKLLNENNAQIQIEHPSMVSENMILKSDDFYKELRLRGYQYKDAFLGFIEANSEGSKGKVAWTGNWVSYIDTLLQFELISIIARELRLPTYIKEVIIDPVYHKQVIDKSSNTNEVEVNHFDNDKITQSGGVTISNLKVSPAPLRKNAHLPTLERHSFIPYTYKSEELSTYEVLYGLVGLFMENVGIRYIKATEIYKDNLLAPEIVQIIEAEANFYVDYSVLSNGPVNVESSKLTALDIEIVNFNIENSSLPEGYHLVVVENTQFEVSFLSKIAAALAPRGFVLLVENTSIVLSATLKESNLQKVAVIENNNKNYFLLKKVSPEYEYTTLKIEDEDFSWIETLKKELKNSKENPNKKVIVYSDKNVNGVLGLSKCLVEEFTGEENPIRCILTDSGKKYTLKDFAPLLEIDLFFNVERNGVWGSYRHLPINVKTATNVQTKDAKVSVLTKGDLTTLQWVQSSKYSSCNDNDLIKVSYVGVNNVDLAAVSSMKTEFGVEFSGIKSDGQRVMGLVKSGALSSTIDQNNALLWKVPQNWTLKQAATVPYSFFVASYALIHKGNLSESKNVLVFAGANSVNYAAISIALSIKCKVFVVAETNEQLENIKRNYPGVSPVSTTRFDSKFVQMVSKLTQNHGIDFAILTKNVSNRLPELLADEAKIVQTENTDISFLSRSNKGFGVISVKFEDIPILNNEFVDRIYSFIESNVKLNFIKPLSFVEFSYYEVEAAFRLYNNNKSGNKIVIEVAENALKTNFEAYRRVYFDSNKSYIFSGGLGGFGMELTEWAIQRGAKNIILCSRSGIQTGYQKYRVNIWRNQNINIEISTYDLTTLTGAKDTVKLALSLGPLGGIFNLAGVLRDGIFENQTVANFQTVYNSKVLTTKYLDEVSKDVSKDLEYFVTFSSISCGRGNRGQTNYGYANSIMERISEQRQKKGLPAQSIQWGGIGDVGMAYILTRGNEEKEINGTLAQKISSCLTVLDTLLTQSSAIVASHVIPSKRKQSNDTKSQSLTETVAEIMGIQDPSSVKAASTLADLGMDSLMGVDIKQTIERNLGLSLTNTQIQQLKFSELDKVGAK</sequence>
<dbReference type="GO" id="GO:0016491">
    <property type="term" value="F:oxidoreductase activity"/>
    <property type="evidence" value="ECO:0007669"/>
    <property type="project" value="UniProtKB-KW"/>
</dbReference>
<dbReference type="SUPFAM" id="SSF55048">
    <property type="entry name" value="Probable ACP-binding domain of malonyl-CoA ACP transacylase"/>
    <property type="match status" value="1"/>
</dbReference>
<dbReference type="InterPro" id="IPR049900">
    <property type="entry name" value="PKS_mFAS_DH"/>
</dbReference>
<dbReference type="SMART" id="SM00822">
    <property type="entry name" value="PKS_KR"/>
    <property type="match status" value="1"/>
</dbReference>
<dbReference type="InterPro" id="IPR057326">
    <property type="entry name" value="KR_dom"/>
</dbReference>
<dbReference type="Pfam" id="PF00550">
    <property type="entry name" value="PP-binding"/>
    <property type="match status" value="1"/>
</dbReference>
<evidence type="ECO:0000256" key="8">
    <source>
        <dbReference type="ARBA" id="ARBA00022832"/>
    </source>
</evidence>
<evidence type="ECO:0000256" key="13">
    <source>
        <dbReference type="ARBA" id="ARBA00023160"/>
    </source>
</evidence>
<dbReference type="Gene3D" id="3.40.50.720">
    <property type="entry name" value="NAD(P)-binding Rossmann-like Domain"/>
    <property type="match status" value="1"/>
</dbReference>
<keyword evidence="12" id="KW-0443">Lipid metabolism</keyword>
<evidence type="ECO:0000259" key="19">
    <source>
        <dbReference type="PROSITE" id="PS52019"/>
    </source>
</evidence>
<dbReference type="InterPro" id="IPR049552">
    <property type="entry name" value="PKS_DH_N"/>
</dbReference>
<reference evidence="20" key="1">
    <citation type="submission" date="2018-04" db="EMBL/GenBank/DDBJ databases">
        <title>Transcriptome assembly of Sipha flava.</title>
        <authorList>
            <person name="Scully E.D."/>
            <person name="Geib S.M."/>
            <person name="Palmer N.A."/>
            <person name="Koch K."/>
            <person name="Bradshaw J."/>
            <person name="Heng-Moss T."/>
            <person name="Sarath G."/>
        </authorList>
    </citation>
    <scope>NUCLEOTIDE SEQUENCE</scope>
</reference>
<dbReference type="Pfam" id="PF21089">
    <property type="entry name" value="PKS_DH_N"/>
    <property type="match status" value="1"/>
</dbReference>
<dbReference type="InterPro" id="IPR020841">
    <property type="entry name" value="PKS_Beta-ketoAc_synthase_dom"/>
</dbReference>
<evidence type="ECO:0000259" key="18">
    <source>
        <dbReference type="PROSITE" id="PS52004"/>
    </source>
</evidence>
<gene>
    <name evidence="20" type="primary">FASN_1</name>
    <name evidence="22" type="synonym">LOC112690363</name>
    <name evidence="20" type="ORF">g.158549</name>
</gene>
<protein>
    <recommendedName>
        <fullName evidence="2">Fatty acid synthase</fullName>
        <ecNumber evidence="1">2.3.1.85</ecNumber>
    </recommendedName>
</protein>
<dbReference type="OrthoDB" id="329835at2759"/>
<evidence type="ECO:0000313" key="20">
    <source>
        <dbReference type="EMBL" id="MBY85900.1"/>
    </source>
</evidence>
<keyword evidence="21" id="KW-1185">Reference proteome</keyword>
<feature type="domain" description="PKS/mFAS DH" evidence="19">
    <location>
        <begin position="847"/>
        <end position="1108"/>
    </location>
</feature>
<dbReference type="GO" id="GO:0031177">
    <property type="term" value="F:phosphopantetheine binding"/>
    <property type="evidence" value="ECO:0007669"/>
    <property type="project" value="InterPro"/>
</dbReference>
<dbReference type="InterPro" id="IPR014031">
    <property type="entry name" value="Ketoacyl_synth_C"/>
</dbReference>
<dbReference type="SUPFAM" id="SSF50129">
    <property type="entry name" value="GroES-like"/>
    <property type="match status" value="1"/>
</dbReference>
<evidence type="ECO:0000256" key="5">
    <source>
        <dbReference type="ARBA" id="ARBA00022553"/>
    </source>
</evidence>
<evidence type="ECO:0000259" key="17">
    <source>
        <dbReference type="PROSITE" id="PS50075"/>
    </source>
</evidence>
<evidence type="ECO:0000256" key="1">
    <source>
        <dbReference type="ARBA" id="ARBA00012873"/>
    </source>
</evidence>
<dbReference type="InterPro" id="IPR016039">
    <property type="entry name" value="Thiolase-like"/>
</dbReference>
<feature type="region of interest" description="N-terminal hotdog fold" evidence="16">
    <location>
        <begin position="847"/>
        <end position="967"/>
    </location>
</feature>
<dbReference type="Gene3D" id="3.40.47.10">
    <property type="match status" value="1"/>
</dbReference>
<dbReference type="CDD" id="cd05195">
    <property type="entry name" value="enoyl_red"/>
    <property type="match status" value="1"/>
</dbReference>
<evidence type="ECO:0000256" key="6">
    <source>
        <dbReference type="ARBA" id="ARBA00022679"/>
    </source>
</evidence>
<dbReference type="InterPro" id="IPR042104">
    <property type="entry name" value="PKS_dehydratase_sf"/>
</dbReference>
<dbReference type="Pfam" id="PF08659">
    <property type="entry name" value="KR"/>
    <property type="match status" value="1"/>
</dbReference>
<dbReference type="InterPro" id="IPR016036">
    <property type="entry name" value="Malonyl_transacylase_ACP-bd"/>
</dbReference>
<dbReference type="SMART" id="SM00825">
    <property type="entry name" value="PKS_KS"/>
    <property type="match status" value="1"/>
</dbReference>
<dbReference type="SUPFAM" id="SSF47336">
    <property type="entry name" value="ACP-like"/>
    <property type="match status" value="1"/>
</dbReference>
<evidence type="ECO:0000256" key="9">
    <source>
        <dbReference type="ARBA" id="ARBA00022857"/>
    </source>
</evidence>
<dbReference type="InterPro" id="IPR001227">
    <property type="entry name" value="Ac_transferase_dom_sf"/>
</dbReference>
<dbReference type="InterPro" id="IPR016035">
    <property type="entry name" value="Acyl_Trfase/lysoPLipase"/>
</dbReference>
<keyword evidence="11" id="KW-0520">NAD</keyword>
<keyword evidence="5" id="KW-0597">Phosphoprotein</keyword>
<dbReference type="InterPro" id="IPR036291">
    <property type="entry name" value="NAD(P)-bd_dom_sf"/>
</dbReference>
<dbReference type="SUPFAM" id="SSF52151">
    <property type="entry name" value="FabD/lysophospholipase-like"/>
    <property type="match status" value="1"/>
</dbReference>
<dbReference type="Proteomes" id="UP000694846">
    <property type="component" value="Unplaced"/>
</dbReference>
<dbReference type="InterPro" id="IPR036736">
    <property type="entry name" value="ACP-like_sf"/>
</dbReference>
<evidence type="ECO:0000256" key="14">
    <source>
        <dbReference type="ARBA" id="ARBA00023268"/>
    </source>
</evidence>
<dbReference type="PROSITE" id="PS50075">
    <property type="entry name" value="CARRIER"/>
    <property type="match status" value="1"/>
</dbReference>
<dbReference type="InterPro" id="IPR018201">
    <property type="entry name" value="Ketoacyl_synth_AS"/>
</dbReference>
<dbReference type="Gene3D" id="3.90.180.10">
    <property type="entry name" value="Medium-chain alcohol dehydrogenases, catalytic domain"/>
    <property type="match status" value="1"/>
</dbReference>
<keyword evidence="3" id="KW-0596">Phosphopantetheine</keyword>
<evidence type="ECO:0000256" key="4">
    <source>
        <dbReference type="ARBA" id="ARBA00022516"/>
    </source>
</evidence>
<comment type="catalytic activity">
    <reaction evidence="15">
        <text>acetyl-CoA + n malonyl-CoA + 2n NADPH + 2n H(+) = a long-chain fatty acid + (n+1) CoA + n CO2 + 2n NADP(+).</text>
        <dbReference type="EC" id="2.3.1.85"/>
    </reaction>
</comment>
<dbReference type="UniPathway" id="UPA00094"/>
<dbReference type="Pfam" id="PF00109">
    <property type="entry name" value="ketoacyl-synt"/>
    <property type="match status" value="1"/>
</dbReference>
<dbReference type="SMART" id="SM00829">
    <property type="entry name" value="PKS_ER"/>
    <property type="match status" value="1"/>
</dbReference>
<dbReference type="CDD" id="cd08954">
    <property type="entry name" value="KR_1_FAS_SDR_x"/>
    <property type="match status" value="1"/>
</dbReference>
<dbReference type="GO" id="GO:0004315">
    <property type="term" value="F:3-oxoacyl-[acyl-carrier-protein] synthase activity"/>
    <property type="evidence" value="ECO:0007669"/>
    <property type="project" value="InterPro"/>
</dbReference>
<dbReference type="SMART" id="SM00823">
    <property type="entry name" value="PKS_PP"/>
    <property type="match status" value="1"/>
</dbReference>
<dbReference type="GO" id="GO:0004312">
    <property type="term" value="F:fatty acid synthase activity"/>
    <property type="evidence" value="ECO:0007669"/>
    <property type="project" value="UniProtKB-EC"/>
</dbReference>
<accession>A0A2S2R886</accession>
<dbReference type="InterPro" id="IPR020843">
    <property type="entry name" value="ER"/>
</dbReference>
<keyword evidence="9" id="KW-0521">NADP</keyword>
<evidence type="ECO:0000256" key="7">
    <source>
        <dbReference type="ARBA" id="ARBA00022801"/>
    </source>
</evidence>
<evidence type="ECO:0000256" key="16">
    <source>
        <dbReference type="PROSITE-ProRule" id="PRU01363"/>
    </source>
</evidence>
<dbReference type="InterPro" id="IPR013968">
    <property type="entry name" value="PKS_KR"/>
</dbReference>
<evidence type="ECO:0000256" key="10">
    <source>
        <dbReference type="ARBA" id="ARBA00023002"/>
    </source>
</evidence>
<keyword evidence="13" id="KW-0275">Fatty acid biosynthesis</keyword>
<dbReference type="SUPFAM" id="SSF53901">
    <property type="entry name" value="Thiolase-like"/>
    <property type="match status" value="1"/>
</dbReference>
<evidence type="ECO:0000313" key="21">
    <source>
        <dbReference type="Proteomes" id="UP000694846"/>
    </source>
</evidence>
<dbReference type="Gene3D" id="1.10.1200.10">
    <property type="entry name" value="ACP-like"/>
    <property type="match status" value="1"/>
</dbReference>
<evidence type="ECO:0000256" key="15">
    <source>
        <dbReference type="ARBA" id="ARBA00044883"/>
    </source>
</evidence>
<evidence type="ECO:0000313" key="22">
    <source>
        <dbReference type="RefSeq" id="XP_025420152.1"/>
    </source>
</evidence>
<evidence type="ECO:0000256" key="2">
    <source>
        <dbReference type="ARBA" id="ARBA00018769"/>
    </source>
</evidence>
<reference evidence="22" key="2">
    <citation type="submission" date="2025-04" db="UniProtKB">
        <authorList>
            <consortium name="RefSeq"/>
        </authorList>
    </citation>
    <scope>IDENTIFICATION</scope>
    <source>
        <tissue evidence="22">Whole body</tissue>
    </source>
</reference>
<dbReference type="InterPro" id="IPR014030">
    <property type="entry name" value="Ketoacyl_synth_N"/>
</dbReference>
<dbReference type="RefSeq" id="XP_025420152.1">
    <property type="nucleotide sequence ID" value="XM_025564367.1"/>
</dbReference>
<keyword evidence="6" id="KW-0808">Transferase</keyword>
<dbReference type="SUPFAM" id="SSF51735">
    <property type="entry name" value="NAD(P)-binding Rossmann-fold domains"/>
    <property type="match status" value="2"/>
</dbReference>
<dbReference type="PROSITE" id="PS52004">
    <property type="entry name" value="KS3_2"/>
    <property type="match status" value="1"/>
</dbReference>
<dbReference type="Pfam" id="PF16197">
    <property type="entry name" value="KAsynt_C_assoc"/>
    <property type="match status" value="1"/>
</dbReference>
<dbReference type="Pfam" id="PF02801">
    <property type="entry name" value="Ketoacyl-synt_C"/>
    <property type="match status" value="1"/>
</dbReference>
<feature type="domain" description="Carrier" evidence="17">
    <location>
        <begin position="1958"/>
        <end position="2030"/>
    </location>
</feature>
<dbReference type="InterPro" id="IPR032821">
    <property type="entry name" value="PKS_assoc"/>
</dbReference>
<dbReference type="PANTHER" id="PTHR43775">
    <property type="entry name" value="FATTY ACID SYNTHASE"/>
    <property type="match status" value="1"/>
</dbReference>
<dbReference type="GO" id="GO:0016787">
    <property type="term" value="F:hydrolase activity"/>
    <property type="evidence" value="ECO:0007669"/>
    <property type="project" value="UniProtKB-KW"/>
</dbReference>
<evidence type="ECO:0000256" key="11">
    <source>
        <dbReference type="ARBA" id="ARBA00023027"/>
    </source>
</evidence>
<dbReference type="InterPro" id="IPR009081">
    <property type="entry name" value="PP-bd_ACP"/>
</dbReference>
<keyword evidence="8" id="KW-0276">Fatty acid metabolism</keyword>